<dbReference type="InterPro" id="IPR019004">
    <property type="entry name" value="YqeY/Aim41"/>
</dbReference>
<dbReference type="AlphaFoldDB" id="A0A0D0DD51"/>
<name>A0A0D0DD51_9AGAM</name>
<dbReference type="InterPro" id="IPR042184">
    <property type="entry name" value="YqeY/Aim41_N"/>
</dbReference>
<accession>A0A0D0DD51</accession>
<dbReference type="Gene3D" id="1.10.1510.10">
    <property type="entry name" value="Uncharacterised protein YqeY/AIM41 PF09424, N-terminal domain"/>
    <property type="match status" value="1"/>
</dbReference>
<organism evidence="2 3">
    <name type="scientific">Paxillus rubicundulus Ve08.2h10</name>
    <dbReference type="NCBI Taxonomy" id="930991"/>
    <lineage>
        <taxon>Eukaryota</taxon>
        <taxon>Fungi</taxon>
        <taxon>Dikarya</taxon>
        <taxon>Basidiomycota</taxon>
        <taxon>Agaricomycotina</taxon>
        <taxon>Agaricomycetes</taxon>
        <taxon>Agaricomycetidae</taxon>
        <taxon>Boletales</taxon>
        <taxon>Paxilineae</taxon>
        <taxon>Paxillaceae</taxon>
        <taxon>Paxillus</taxon>
    </lineage>
</organism>
<dbReference type="GO" id="GO:0016884">
    <property type="term" value="F:carbon-nitrogen ligase activity, with glutamine as amido-N-donor"/>
    <property type="evidence" value="ECO:0007669"/>
    <property type="project" value="UniProtKB-UniRule"/>
</dbReference>
<comment type="similarity">
    <text evidence="1">Belongs to the AIM41 family.</text>
</comment>
<comment type="subcellular location">
    <subcellularLocation>
        <location evidence="1">Mitochondrion</location>
    </subcellularLocation>
</comment>
<reference evidence="2 3" key="1">
    <citation type="submission" date="2014-04" db="EMBL/GenBank/DDBJ databases">
        <authorList>
            <consortium name="DOE Joint Genome Institute"/>
            <person name="Kuo A."/>
            <person name="Kohler A."/>
            <person name="Jargeat P."/>
            <person name="Nagy L.G."/>
            <person name="Floudas D."/>
            <person name="Copeland A."/>
            <person name="Barry K.W."/>
            <person name="Cichocki N."/>
            <person name="Veneault-Fourrey C."/>
            <person name="LaButti K."/>
            <person name="Lindquist E.A."/>
            <person name="Lipzen A."/>
            <person name="Lundell T."/>
            <person name="Morin E."/>
            <person name="Murat C."/>
            <person name="Sun H."/>
            <person name="Tunlid A."/>
            <person name="Henrissat B."/>
            <person name="Grigoriev I.V."/>
            <person name="Hibbett D.S."/>
            <person name="Martin F."/>
            <person name="Nordberg H.P."/>
            <person name="Cantor M.N."/>
            <person name="Hua S.X."/>
        </authorList>
    </citation>
    <scope>NUCLEOTIDE SEQUENCE [LARGE SCALE GENOMIC DNA]</scope>
    <source>
        <strain evidence="2 3">Ve08.2h10</strain>
    </source>
</reference>
<dbReference type="InParanoid" id="A0A0D0DD51"/>
<dbReference type="Pfam" id="PF09424">
    <property type="entry name" value="YqeY"/>
    <property type="match status" value="1"/>
</dbReference>
<keyword evidence="3" id="KW-1185">Reference proteome</keyword>
<evidence type="ECO:0000313" key="3">
    <source>
        <dbReference type="Proteomes" id="UP000054538"/>
    </source>
</evidence>
<dbReference type="EMBL" id="KN825660">
    <property type="protein sequence ID" value="KIK82211.1"/>
    <property type="molecule type" value="Genomic_DNA"/>
</dbReference>
<dbReference type="Proteomes" id="UP000054538">
    <property type="component" value="Unassembled WGS sequence"/>
</dbReference>
<dbReference type="HOGENOM" id="CLU_079430_1_0_1"/>
<protein>
    <recommendedName>
        <fullName evidence="1">Altered inheritance of mitochondria protein 41</fullName>
    </recommendedName>
</protein>
<evidence type="ECO:0000313" key="2">
    <source>
        <dbReference type="EMBL" id="KIK82211.1"/>
    </source>
</evidence>
<sequence>MNFLVRCPKSTQVLVSRFHSSTILANEDIRERLTGAVKQAMKNKDQVSSTTLRSVLSEIYNLDKSSGSKTSPPTVVSVLRKAVLRRTESAAQFIKGERPDLAEKESREAEILSAFLPPLLTSAEIDRVLQGVIAECPHDSNPNKFLGLVFKSFYSQVDKSNVDPDLVKKRAVVLLQR</sequence>
<dbReference type="PANTHER" id="PTHR28055">
    <property type="entry name" value="ALTERED INHERITANCE OF MITOCHONDRIA PROTEIN 41, MITOCHONDRIAL"/>
    <property type="match status" value="1"/>
</dbReference>
<keyword evidence="1" id="KW-0496">Mitochondrion</keyword>
<reference evidence="3" key="2">
    <citation type="submission" date="2015-01" db="EMBL/GenBank/DDBJ databases">
        <title>Evolutionary Origins and Diversification of the Mycorrhizal Mutualists.</title>
        <authorList>
            <consortium name="DOE Joint Genome Institute"/>
            <consortium name="Mycorrhizal Genomics Consortium"/>
            <person name="Kohler A."/>
            <person name="Kuo A."/>
            <person name="Nagy L.G."/>
            <person name="Floudas D."/>
            <person name="Copeland A."/>
            <person name="Barry K.W."/>
            <person name="Cichocki N."/>
            <person name="Veneault-Fourrey C."/>
            <person name="LaButti K."/>
            <person name="Lindquist E.A."/>
            <person name="Lipzen A."/>
            <person name="Lundell T."/>
            <person name="Morin E."/>
            <person name="Murat C."/>
            <person name="Riley R."/>
            <person name="Ohm R."/>
            <person name="Sun H."/>
            <person name="Tunlid A."/>
            <person name="Henrissat B."/>
            <person name="Grigoriev I.V."/>
            <person name="Hibbett D.S."/>
            <person name="Martin F."/>
        </authorList>
    </citation>
    <scope>NUCLEOTIDE SEQUENCE [LARGE SCALE GENOMIC DNA]</scope>
    <source>
        <strain evidence="3">Ve08.2h10</strain>
    </source>
</reference>
<dbReference type="PANTHER" id="PTHR28055:SF1">
    <property type="entry name" value="ALTERED INHERITANCE OF MITOCHONDRIA PROTEIN 41, MITOCHONDRIAL"/>
    <property type="match status" value="1"/>
</dbReference>
<dbReference type="OrthoDB" id="538640at2759"/>
<dbReference type="GO" id="GO:0005739">
    <property type="term" value="C:mitochondrion"/>
    <property type="evidence" value="ECO:0007669"/>
    <property type="project" value="UniProtKB-SubCell"/>
</dbReference>
<dbReference type="InterPro" id="IPR003789">
    <property type="entry name" value="Asn/Gln_tRNA_amidoTrase-B-like"/>
</dbReference>
<proteinExistence type="inferred from homology"/>
<evidence type="ECO:0000256" key="1">
    <source>
        <dbReference type="RuleBase" id="RU365099"/>
    </source>
</evidence>
<dbReference type="STRING" id="930991.A0A0D0DD51"/>
<gene>
    <name evidence="1" type="primary">AIM41</name>
    <name evidence="2" type="ORF">PAXRUDRAFT_832345</name>
</gene>
<dbReference type="SUPFAM" id="SSF89095">
    <property type="entry name" value="GatB/YqeY motif"/>
    <property type="match status" value="1"/>
</dbReference>